<dbReference type="STRING" id="158607.A0A2P5HKN1"/>
<evidence type="ECO:0000313" key="2">
    <source>
        <dbReference type="Proteomes" id="UP000094444"/>
    </source>
</evidence>
<dbReference type="EMBL" id="MAVT02001477">
    <property type="protein sequence ID" value="POS70809.1"/>
    <property type="molecule type" value="Genomic_DNA"/>
</dbReference>
<reference evidence="1" key="1">
    <citation type="submission" date="2017-09" db="EMBL/GenBank/DDBJ databases">
        <title>Polyketide synthases of a Diaporthe helianthi virulent isolate.</title>
        <authorList>
            <person name="Baroncelli R."/>
        </authorList>
    </citation>
    <scope>NUCLEOTIDE SEQUENCE [LARGE SCALE GENOMIC DNA]</scope>
    <source>
        <strain evidence="1">7/96</strain>
    </source>
</reference>
<dbReference type="AlphaFoldDB" id="A0A2P5HKN1"/>
<proteinExistence type="predicted"/>
<dbReference type="OrthoDB" id="3692311at2759"/>
<gene>
    <name evidence="1" type="ORF">DHEL01_v210795</name>
</gene>
<dbReference type="InParanoid" id="A0A2P5HKN1"/>
<dbReference type="Proteomes" id="UP000094444">
    <property type="component" value="Unassembled WGS sequence"/>
</dbReference>
<evidence type="ECO:0000313" key="1">
    <source>
        <dbReference type="EMBL" id="POS70809.1"/>
    </source>
</evidence>
<accession>A0A2P5HKN1</accession>
<protein>
    <submittedName>
        <fullName evidence="1">Uncharacterized protein</fullName>
    </submittedName>
</protein>
<sequence length="368" mass="40857">MNTEATSTMELQLYTPDRLTQIAVSEFQGTERGSAEIFALFQGLVERLGGPAPAGLAAAADPWGNPRIPSLRGTPGYGTSDPDEWVTTPYTQHVQNYSSLLGVRIQGIDSGFQGNATFTIPASYDELECEPWTNINLNDNASYNTWMSTKYETFGYTYNASIDRPPYFNPEINALALWKSHFIRFFIDFAVVRKNGSQVRVSPDRLIFGSLDQETNFRMEDEQQPAILHYTECLMSPVYLDANVTCRSTESGVQCGVEAVRRMPPTSGFSKVTMFNFDNYTVKANMAWEFPNSAGALSHSGRSTATEMYLQDPADAFAIGVGGLAFYANVSAAPMESFQERLGLLINTFFHANLHPESYFGRPLQHHG</sequence>
<keyword evidence="2" id="KW-1185">Reference proteome</keyword>
<name>A0A2P5HKN1_DIAHE</name>
<comment type="caution">
    <text evidence="1">The sequence shown here is derived from an EMBL/GenBank/DDBJ whole genome shotgun (WGS) entry which is preliminary data.</text>
</comment>
<organism evidence="1 2">
    <name type="scientific">Diaporthe helianthi</name>
    <dbReference type="NCBI Taxonomy" id="158607"/>
    <lineage>
        <taxon>Eukaryota</taxon>
        <taxon>Fungi</taxon>
        <taxon>Dikarya</taxon>
        <taxon>Ascomycota</taxon>
        <taxon>Pezizomycotina</taxon>
        <taxon>Sordariomycetes</taxon>
        <taxon>Sordariomycetidae</taxon>
        <taxon>Diaporthales</taxon>
        <taxon>Diaporthaceae</taxon>
        <taxon>Diaporthe</taxon>
    </lineage>
</organism>